<gene>
    <name evidence="12" type="ORF">V6N11_048473</name>
</gene>
<dbReference type="InterPro" id="IPR000727">
    <property type="entry name" value="T_SNARE_dom"/>
</dbReference>
<sequence>MKAVQQQQKKKSAACNAARLLQRPESSITCIGADHGGAWKLLNAGRTRVAVMEGSLVILSATCGSSSRIPNSSPFKHFGGGGFDWLPFLTTCLKLKIHSISLKKRFKNLLISCNQVFTGGKGFALTTKSEYISRKSYLLIVRALSGRKVDELDKAISVAARDPSWYGIDEVELESRRRWTGNARTQVGNVKKAVVAGKENGTTASAMHRELMRLSHSHQPDRSNLYSTEDNDDFIASESDRQMLLIKQQDEELDELSASVERIGGVGLTIHEELLAQEKIIDDLGNEMDSITNRLDFVQKKVAMVMKKASAKGQCTMILFLLLLFIILFILVFFT</sequence>
<dbReference type="PROSITE" id="PS50206">
    <property type="entry name" value="RHODANESE_3"/>
    <property type="match status" value="1"/>
</dbReference>
<dbReference type="Pfam" id="PF09177">
    <property type="entry name" value="STX6_10_61_N"/>
    <property type="match status" value="1"/>
</dbReference>
<reference evidence="12 13" key="1">
    <citation type="journal article" date="2024" name="G3 (Bethesda)">
        <title>Genome assembly of Hibiscus sabdariffa L. provides insights into metabolisms of medicinal natural products.</title>
        <authorList>
            <person name="Kim T."/>
        </authorList>
    </citation>
    <scope>NUCLEOTIDE SEQUENCE [LARGE SCALE GENOMIC DNA]</scope>
    <source>
        <strain evidence="12">TK-2024</strain>
        <tissue evidence="12">Old leaves</tissue>
    </source>
</reference>
<evidence type="ECO:0000256" key="7">
    <source>
        <dbReference type="ARBA" id="ARBA00023034"/>
    </source>
</evidence>
<keyword evidence="13" id="KW-1185">Reference proteome</keyword>
<dbReference type="SUPFAM" id="SSF47661">
    <property type="entry name" value="t-snare proteins"/>
    <property type="match status" value="1"/>
</dbReference>
<keyword evidence="7" id="KW-0333">Golgi apparatus</keyword>
<comment type="caution">
    <text evidence="12">The sequence shown here is derived from an EMBL/GenBank/DDBJ whole genome shotgun (WGS) entry which is preliminary data.</text>
</comment>
<evidence type="ECO:0000256" key="1">
    <source>
        <dbReference type="ARBA" id="ARBA00004409"/>
    </source>
</evidence>
<organism evidence="12 13">
    <name type="scientific">Hibiscus sabdariffa</name>
    <name type="common">roselle</name>
    <dbReference type="NCBI Taxonomy" id="183260"/>
    <lineage>
        <taxon>Eukaryota</taxon>
        <taxon>Viridiplantae</taxon>
        <taxon>Streptophyta</taxon>
        <taxon>Embryophyta</taxon>
        <taxon>Tracheophyta</taxon>
        <taxon>Spermatophyta</taxon>
        <taxon>Magnoliopsida</taxon>
        <taxon>eudicotyledons</taxon>
        <taxon>Gunneridae</taxon>
        <taxon>Pentapetalae</taxon>
        <taxon>rosids</taxon>
        <taxon>malvids</taxon>
        <taxon>Malvales</taxon>
        <taxon>Malvaceae</taxon>
        <taxon>Malvoideae</taxon>
        <taxon>Hibiscus</taxon>
    </lineage>
</organism>
<protein>
    <recommendedName>
        <fullName evidence="14">t-SNARE coiled-coil homology domain-containing protein</fullName>
    </recommendedName>
</protein>
<evidence type="ECO:0000256" key="6">
    <source>
        <dbReference type="ARBA" id="ARBA00022989"/>
    </source>
</evidence>
<feature type="transmembrane region" description="Helical" evidence="9">
    <location>
        <begin position="315"/>
        <end position="334"/>
    </location>
</feature>
<evidence type="ECO:0000313" key="13">
    <source>
        <dbReference type="Proteomes" id="UP001396334"/>
    </source>
</evidence>
<keyword evidence="4 9" id="KW-0812">Transmembrane</keyword>
<feature type="domain" description="Rhodanese" evidence="11">
    <location>
        <begin position="38"/>
        <end position="68"/>
    </location>
</feature>
<comment type="subcellular location">
    <subcellularLocation>
        <location evidence="1">Golgi apparatus membrane</location>
        <topology evidence="1">Single-pass type IV membrane protein</topology>
    </subcellularLocation>
</comment>
<dbReference type="EMBL" id="JBBPBN010000050">
    <property type="protein sequence ID" value="KAK8992390.1"/>
    <property type="molecule type" value="Genomic_DNA"/>
</dbReference>
<keyword evidence="5" id="KW-0653">Protein transport</keyword>
<keyword evidence="8 9" id="KW-0472">Membrane</keyword>
<dbReference type="PANTHER" id="PTHR12791">
    <property type="entry name" value="GOLGI SNARE BET1-RELATED"/>
    <property type="match status" value="1"/>
</dbReference>
<dbReference type="SUPFAM" id="SSF58038">
    <property type="entry name" value="SNARE fusion complex"/>
    <property type="match status" value="1"/>
</dbReference>
<dbReference type="InterPro" id="IPR010989">
    <property type="entry name" value="SNARE"/>
</dbReference>
<dbReference type="SMART" id="SM00397">
    <property type="entry name" value="t_SNARE"/>
    <property type="match status" value="1"/>
</dbReference>
<dbReference type="CDD" id="cd15841">
    <property type="entry name" value="SNARE_Qc"/>
    <property type="match status" value="1"/>
</dbReference>
<dbReference type="Proteomes" id="UP001396334">
    <property type="component" value="Unassembled WGS sequence"/>
</dbReference>
<evidence type="ECO:0000256" key="2">
    <source>
        <dbReference type="ARBA" id="ARBA00009063"/>
    </source>
</evidence>
<dbReference type="PROSITE" id="PS50192">
    <property type="entry name" value="T_SNARE"/>
    <property type="match status" value="1"/>
</dbReference>
<dbReference type="Pfam" id="PF05739">
    <property type="entry name" value="SNARE"/>
    <property type="match status" value="1"/>
</dbReference>
<evidence type="ECO:0000256" key="8">
    <source>
        <dbReference type="ARBA" id="ARBA00023136"/>
    </source>
</evidence>
<keyword evidence="3" id="KW-0813">Transport</keyword>
<dbReference type="InterPro" id="IPR001763">
    <property type="entry name" value="Rhodanese-like_dom"/>
</dbReference>
<evidence type="ECO:0000259" key="10">
    <source>
        <dbReference type="PROSITE" id="PS50192"/>
    </source>
</evidence>
<name>A0ABR2PVA9_9ROSI</name>
<feature type="domain" description="T-SNARE coiled-coil homology" evidence="10">
    <location>
        <begin position="243"/>
        <end position="305"/>
    </location>
</feature>
<accession>A0ABR2PVA9</accession>
<proteinExistence type="inferred from homology"/>
<evidence type="ECO:0008006" key="14">
    <source>
        <dbReference type="Google" id="ProtNLM"/>
    </source>
</evidence>
<dbReference type="InterPro" id="IPR015260">
    <property type="entry name" value="Syntaxin-6/10/61_N"/>
</dbReference>
<evidence type="ECO:0000256" key="9">
    <source>
        <dbReference type="SAM" id="Phobius"/>
    </source>
</evidence>
<dbReference type="Gene3D" id="1.20.5.110">
    <property type="match status" value="1"/>
</dbReference>
<keyword evidence="6 9" id="KW-1133">Transmembrane helix</keyword>
<evidence type="ECO:0000256" key="5">
    <source>
        <dbReference type="ARBA" id="ARBA00022927"/>
    </source>
</evidence>
<comment type="similarity">
    <text evidence="2">Belongs to the syntaxin family.</text>
</comment>
<evidence type="ECO:0000259" key="11">
    <source>
        <dbReference type="PROSITE" id="PS50206"/>
    </source>
</evidence>
<evidence type="ECO:0000256" key="4">
    <source>
        <dbReference type="ARBA" id="ARBA00022692"/>
    </source>
</evidence>
<evidence type="ECO:0000256" key="3">
    <source>
        <dbReference type="ARBA" id="ARBA00022448"/>
    </source>
</evidence>
<dbReference type="Gene3D" id="1.20.58.90">
    <property type="match status" value="1"/>
</dbReference>
<evidence type="ECO:0000313" key="12">
    <source>
        <dbReference type="EMBL" id="KAK8992390.1"/>
    </source>
</evidence>